<reference evidence="1" key="1">
    <citation type="journal article" date="2023" name="bioRxiv">
        <title>Scaffold-level genome assemblies of two parasitoid biocontrol wasps reveal the parthenogenesis mechanism and an associated novel virus.</title>
        <authorList>
            <person name="Inwood S."/>
            <person name="Skelly J."/>
            <person name="Guhlin J."/>
            <person name="Harrop T."/>
            <person name="Goldson S."/>
            <person name="Dearden P."/>
        </authorList>
    </citation>
    <scope>NUCLEOTIDE SEQUENCE</scope>
    <source>
        <strain evidence="1">Lincoln</strain>
        <tissue evidence="1">Whole body</tissue>
    </source>
</reference>
<protein>
    <submittedName>
        <fullName evidence="1">Uncharacterized protein</fullName>
    </submittedName>
</protein>
<organism evidence="1 2">
    <name type="scientific">Microctonus hyperodae</name>
    <name type="common">Parasitoid wasp</name>
    <dbReference type="NCBI Taxonomy" id="165561"/>
    <lineage>
        <taxon>Eukaryota</taxon>
        <taxon>Metazoa</taxon>
        <taxon>Ecdysozoa</taxon>
        <taxon>Arthropoda</taxon>
        <taxon>Hexapoda</taxon>
        <taxon>Insecta</taxon>
        <taxon>Pterygota</taxon>
        <taxon>Neoptera</taxon>
        <taxon>Endopterygota</taxon>
        <taxon>Hymenoptera</taxon>
        <taxon>Apocrita</taxon>
        <taxon>Ichneumonoidea</taxon>
        <taxon>Braconidae</taxon>
        <taxon>Euphorinae</taxon>
        <taxon>Microctonus</taxon>
    </lineage>
</organism>
<dbReference type="EMBL" id="JAQQBR010001954">
    <property type="protein sequence ID" value="KAK0158080.1"/>
    <property type="molecule type" value="Genomic_DNA"/>
</dbReference>
<feature type="non-terminal residue" evidence="1">
    <location>
        <position position="1"/>
    </location>
</feature>
<comment type="caution">
    <text evidence="1">The sequence shown here is derived from an EMBL/GenBank/DDBJ whole genome shotgun (WGS) entry which is preliminary data.</text>
</comment>
<evidence type="ECO:0000313" key="2">
    <source>
        <dbReference type="Proteomes" id="UP001168972"/>
    </source>
</evidence>
<dbReference type="AlphaFoldDB" id="A0AA39C536"/>
<gene>
    <name evidence="1" type="ORF">PV327_011148</name>
</gene>
<proteinExistence type="predicted"/>
<keyword evidence="2" id="KW-1185">Reference proteome</keyword>
<evidence type="ECO:0000313" key="1">
    <source>
        <dbReference type="EMBL" id="KAK0158080.1"/>
    </source>
</evidence>
<dbReference type="Proteomes" id="UP001168972">
    <property type="component" value="Unassembled WGS sequence"/>
</dbReference>
<sequence>MGRGKTKYALIWWVNTPYKDVVKLSQIPKKCQCVNAITPLVWQNHTTKQKMKTDAKILAIDMTKESIMIQEALLLAMKKAYEEQEKMNAGCEETFKIPPELLRPSENMVEISPDWRQLVREVLLDVYGSSLSNYSATGKKSSRPGINHQLFKGLYDWINSVSPVPISKTMFINAINKAASNKRKYQCVKSQNKKQKVATEKENVN</sequence>
<reference evidence="1" key="2">
    <citation type="submission" date="2023-03" db="EMBL/GenBank/DDBJ databases">
        <authorList>
            <person name="Inwood S.N."/>
            <person name="Skelly J.G."/>
            <person name="Guhlin J."/>
            <person name="Harrop T.W.R."/>
            <person name="Goldson S.G."/>
            <person name="Dearden P.K."/>
        </authorList>
    </citation>
    <scope>NUCLEOTIDE SEQUENCE</scope>
    <source>
        <strain evidence="1">Lincoln</strain>
        <tissue evidence="1">Whole body</tissue>
    </source>
</reference>
<accession>A0AA39C536</accession>
<name>A0AA39C536_MICHY</name>